<protein>
    <submittedName>
        <fullName evidence="16">Interleukin 6 receptor</fullName>
    </submittedName>
</protein>
<dbReference type="Gene3D" id="2.60.40.10">
    <property type="entry name" value="Immunoglobulins"/>
    <property type="match status" value="3"/>
</dbReference>
<dbReference type="InterPro" id="IPR003598">
    <property type="entry name" value="Ig_sub2"/>
</dbReference>
<evidence type="ECO:0000256" key="3">
    <source>
        <dbReference type="ARBA" id="ARBA00022692"/>
    </source>
</evidence>
<dbReference type="GO" id="GO:0004896">
    <property type="term" value="F:cytokine receptor activity"/>
    <property type="evidence" value="ECO:0007669"/>
    <property type="project" value="InterPro"/>
</dbReference>
<keyword evidence="6 12" id="KW-0472">Membrane</keyword>
<comment type="subcellular location">
    <subcellularLocation>
        <location evidence="1">Membrane</location>
        <topology evidence="1">Single-pass type I membrane protein</topology>
    </subcellularLocation>
</comment>
<evidence type="ECO:0000313" key="16">
    <source>
        <dbReference type="Ensembl" id="ENSSHAP00000016306.1"/>
    </source>
</evidence>
<feature type="compositionally biased region" description="Polar residues" evidence="11">
    <location>
        <begin position="331"/>
        <end position="340"/>
    </location>
</feature>
<evidence type="ECO:0000256" key="7">
    <source>
        <dbReference type="ARBA" id="ARBA00023157"/>
    </source>
</evidence>
<dbReference type="PROSITE" id="PS01354">
    <property type="entry name" value="HEMATOPO_REC_L_F3"/>
    <property type="match status" value="1"/>
</dbReference>
<feature type="signal peptide" evidence="13">
    <location>
        <begin position="1"/>
        <end position="19"/>
    </location>
</feature>
<dbReference type="CTD" id="3570"/>
<dbReference type="InParanoid" id="G3WLK1"/>
<keyword evidence="9" id="KW-0325">Glycoprotein</keyword>
<dbReference type="SUPFAM" id="SSF48726">
    <property type="entry name" value="Immunoglobulin"/>
    <property type="match status" value="1"/>
</dbReference>
<evidence type="ECO:0000259" key="14">
    <source>
        <dbReference type="PROSITE" id="PS50835"/>
    </source>
</evidence>
<keyword evidence="3 12" id="KW-0812">Transmembrane</keyword>
<evidence type="ECO:0000256" key="5">
    <source>
        <dbReference type="ARBA" id="ARBA00022989"/>
    </source>
</evidence>
<dbReference type="InterPro" id="IPR007110">
    <property type="entry name" value="Ig-like_dom"/>
</dbReference>
<keyword evidence="4 13" id="KW-0732">Signal</keyword>
<keyword evidence="10" id="KW-0393">Immunoglobulin domain</keyword>
<dbReference type="InterPro" id="IPR015321">
    <property type="entry name" value="TypeI_recpt_CBD"/>
</dbReference>
<dbReference type="RefSeq" id="XP_012403604.1">
    <property type="nucleotide sequence ID" value="XM_012548150.3"/>
</dbReference>
<dbReference type="GeneTree" id="ENSGT00940000161919"/>
<dbReference type="InterPro" id="IPR013783">
    <property type="entry name" value="Ig-like_fold"/>
</dbReference>
<dbReference type="InterPro" id="IPR036179">
    <property type="entry name" value="Ig-like_dom_sf"/>
</dbReference>
<reference evidence="16 17" key="1">
    <citation type="journal article" date="2011" name="Proc. Natl. Acad. Sci. U.S.A.">
        <title>Genetic diversity and population structure of the endangered marsupial Sarcophilus harrisii (Tasmanian devil).</title>
        <authorList>
            <person name="Miller W."/>
            <person name="Hayes V.M."/>
            <person name="Ratan A."/>
            <person name="Petersen D.C."/>
            <person name="Wittekindt N.E."/>
            <person name="Miller J."/>
            <person name="Walenz B."/>
            <person name="Knight J."/>
            <person name="Qi J."/>
            <person name="Zhao F."/>
            <person name="Wang Q."/>
            <person name="Bedoya-Reina O.C."/>
            <person name="Katiyar N."/>
            <person name="Tomsho L.P."/>
            <person name="Kasson L.M."/>
            <person name="Hardie R.A."/>
            <person name="Woodbridge P."/>
            <person name="Tindall E.A."/>
            <person name="Bertelsen M.F."/>
            <person name="Dixon D."/>
            <person name="Pyecroft S."/>
            <person name="Helgen K.M."/>
            <person name="Lesk A.M."/>
            <person name="Pringle T.H."/>
            <person name="Patterson N."/>
            <person name="Zhang Y."/>
            <person name="Kreiss A."/>
            <person name="Woods G.M."/>
            <person name="Jones M.E."/>
            <person name="Schuster S.C."/>
        </authorList>
    </citation>
    <scope>NUCLEOTIDE SEQUENCE [LARGE SCALE GENOMIC DNA]</scope>
</reference>
<keyword evidence="5 12" id="KW-1133">Transmembrane helix</keyword>
<keyword evidence="8" id="KW-0675">Receptor</keyword>
<dbReference type="Pfam" id="PF00041">
    <property type="entry name" value="fn3"/>
    <property type="match status" value="1"/>
</dbReference>
<dbReference type="InterPro" id="IPR003530">
    <property type="entry name" value="Hematopoietin_rcpt_L_F3_CS"/>
</dbReference>
<proteinExistence type="inferred from homology"/>
<feature type="domain" description="Ig-like" evidence="14">
    <location>
        <begin position="26"/>
        <end position="96"/>
    </location>
</feature>
<dbReference type="InterPro" id="IPR036116">
    <property type="entry name" value="FN3_sf"/>
</dbReference>
<dbReference type="InterPro" id="IPR003599">
    <property type="entry name" value="Ig_sub"/>
</dbReference>
<dbReference type="PANTHER" id="PTHR23037:SF35">
    <property type="entry name" value="FIBRONECTIN TYPE-III DOMAIN-CONTAINING PROTEIN"/>
    <property type="match status" value="1"/>
</dbReference>
<feature type="region of interest" description="Disordered" evidence="11">
    <location>
        <begin position="428"/>
        <end position="451"/>
    </location>
</feature>
<dbReference type="Pfam" id="PF13927">
    <property type="entry name" value="Ig_3"/>
    <property type="match status" value="1"/>
</dbReference>
<dbReference type="PANTHER" id="PTHR23037">
    <property type="entry name" value="CYTOKINE RECEPTOR"/>
    <property type="match status" value="1"/>
</dbReference>
<dbReference type="InterPro" id="IPR003961">
    <property type="entry name" value="FN3_dom"/>
</dbReference>
<dbReference type="Pfam" id="PF09240">
    <property type="entry name" value="IL6Ra-bind"/>
    <property type="match status" value="1"/>
</dbReference>
<dbReference type="CDD" id="cd00063">
    <property type="entry name" value="FN3"/>
    <property type="match status" value="1"/>
</dbReference>
<dbReference type="SMART" id="SM00060">
    <property type="entry name" value="FN3"/>
    <property type="match status" value="1"/>
</dbReference>
<keyword evidence="17" id="KW-1185">Reference proteome</keyword>
<evidence type="ECO:0000256" key="10">
    <source>
        <dbReference type="ARBA" id="ARBA00023319"/>
    </source>
</evidence>
<feature type="domain" description="Fibronectin type-III" evidence="15">
    <location>
        <begin position="217"/>
        <end position="313"/>
    </location>
</feature>
<dbReference type="SUPFAM" id="SSF49265">
    <property type="entry name" value="Fibronectin type III"/>
    <property type="match status" value="2"/>
</dbReference>
<dbReference type="AlphaFoldDB" id="G3WLK1"/>
<comment type="similarity">
    <text evidence="2">Belongs to the type I cytokine receptor family. Type 3 subfamily.</text>
</comment>
<feature type="transmembrane region" description="Helical" evidence="12">
    <location>
        <begin position="361"/>
        <end position="383"/>
    </location>
</feature>
<evidence type="ECO:0000259" key="15">
    <source>
        <dbReference type="PROSITE" id="PS50853"/>
    </source>
</evidence>
<evidence type="ECO:0000256" key="13">
    <source>
        <dbReference type="SAM" id="SignalP"/>
    </source>
</evidence>
<feature type="chain" id="PRO_5003459331" evidence="13">
    <location>
        <begin position="20"/>
        <end position="466"/>
    </location>
</feature>
<dbReference type="GO" id="GO:0009897">
    <property type="term" value="C:external side of plasma membrane"/>
    <property type="evidence" value="ECO:0007669"/>
    <property type="project" value="TreeGrafter"/>
</dbReference>
<dbReference type="SMART" id="SM00409">
    <property type="entry name" value="IG"/>
    <property type="match status" value="1"/>
</dbReference>
<dbReference type="GeneID" id="100924664"/>
<feature type="region of interest" description="Disordered" evidence="11">
    <location>
        <begin position="331"/>
        <end position="354"/>
    </location>
</feature>
<evidence type="ECO:0000256" key="8">
    <source>
        <dbReference type="ARBA" id="ARBA00023170"/>
    </source>
</evidence>
<evidence type="ECO:0000256" key="12">
    <source>
        <dbReference type="SAM" id="Phobius"/>
    </source>
</evidence>
<evidence type="ECO:0000256" key="9">
    <source>
        <dbReference type="ARBA" id="ARBA00023180"/>
    </source>
</evidence>
<dbReference type="FunFam" id="2.60.40.10:FF:000136">
    <property type="entry name" value="Ciliary neurotrophic factor receptor alpha"/>
    <property type="match status" value="1"/>
</dbReference>
<dbReference type="OrthoDB" id="8634471at2759"/>
<accession>G3WLK1</accession>
<evidence type="ECO:0000313" key="17">
    <source>
        <dbReference type="Proteomes" id="UP000007648"/>
    </source>
</evidence>
<evidence type="ECO:0000256" key="6">
    <source>
        <dbReference type="ARBA" id="ARBA00023136"/>
    </source>
</evidence>
<dbReference type="Proteomes" id="UP000007648">
    <property type="component" value="Unassembled WGS sequence"/>
</dbReference>
<dbReference type="SMART" id="SM00408">
    <property type="entry name" value="IGc2"/>
    <property type="match status" value="1"/>
</dbReference>
<keyword evidence="7" id="KW-1015">Disulfide bond</keyword>
<evidence type="ECO:0000256" key="1">
    <source>
        <dbReference type="ARBA" id="ARBA00004479"/>
    </source>
</evidence>
<sequence>MLSVTPVLLSVLFLALGHGLVPEGCPRLDFPDDMVIQVVGASITLSCVDRVSENNASIHWKLGDKPIAPQLGRREVVEGKLVLRSVQHSDSGNYSCYLDGHRLRTLFLLLVDPLEEPVFSCHRKSFFSSIQCEWSPLKKPSPHTKAILLVKQANQKDKIFQRPCHYLPGLQKFSCSLNLKEGDDSPYLAIICVTNGAVRKSSKIHQLGGYETLQPDPPADITVTAIDRSPHKLKVTWKDPPSWNSTFYRLQFELRYWAENSTTYTTVKEKHHQLIISDALIGTKHTVQIRALEEFNNGRWSEWSKEITGTPWTETKTFEVGRKLVISTQVPTTSNNYSTKHSPEDPESISNTQPVPGSTHLSYTFLLSGGSLVLGMALFIAIIMRYRKKSKLTTLKEGKPNMLPPHSLDQVPEKPQSTTVLVPLISPSVSASSSEPTNNIPGPSGKDIANTQSLYDITNRDYFFPR</sequence>
<name>G3WLK1_SARHA</name>
<reference evidence="16" key="3">
    <citation type="submission" date="2025-09" db="UniProtKB">
        <authorList>
            <consortium name="Ensembl"/>
        </authorList>
    </citation>
    <scope>IDENTIFICATION</scope>
</reference>
<evidence type="ECO:0000256" key="2">
    <source>
        <dbReference type="ARBA" id="ARBA00010890"/>
    </source>
</evidence>
<dbReference type="Ensembl" id="ENSSHAT00000016441.2">
    <property type="protein sequence ID" value="ENSSHAP00000016306.1"/>
    <property type="gene ID" value="ENSSHAG00000013873.2"/>
</dbReference>
<evidence type="ECO:0000256" key="4">
    <source>
        <dbReference type="ARBA" id="ARBA00022729"/>
    </source>
</evidence>
<dbReference type="PROSITE" id="PS50835">
    <property type="entry name" value="IG_LIKE"/>
    <property type="match status" value="1"/>
</dbReference>
<gene>
    <name evidence="16" type="primary">IL6R</name>
</gene>
<dbReference type="KEGG" id="shr:100924664"/>
<evidence type="ECO:0000256" key="11">
    <source>
        <dbReference type="SAM" id="MobiDB-lite"/>
    </source>
</evidence>
<organism evidence="16 17">
    <name type="scientific">Sarcophilus harrisii</name>
    <name type="common">Tasmanian devil</name>
    <name type="synonym">Sarcophilus laniarius</name>
    <dbReference type="NCBI Taxonomy" id="9305"/>
    <lineage>
        <taxon>Eukaryota</taxon>
        <taxon>Metazoa</taxon>
        <taxon>Chordata</taxon>
        <taxon>Craniata</taxon>
        <taxon>Vertebrata</taxon>
        <taxon>Euteleostomi</taxon>
        <taxon>Mammalia</taxon>
        <taxon>Metatheria</taxon>
        <taxon>Dasyuromorphia</taxon>
        <taxon>Dasyuridae</taxon>
        <taxon>Sarcophilus</taxon>
    </lineage>
</organism>
<dbReference type="FunCoup" id="G3WLK1">
    <property type="interactions" value="690"/>
</dbReference>
<dbReference type="PROSITE" id="PS50853">
    <property type="entry name" value="FN3"/>
    <property type="match status" value="1"/>
</dbReference>
<reference evidence="16" key="2">
    <citation type="submission" date="2025-08" db="UniProtKB">
        <authorList>
            <consortium name="Ensembl"/>
        </authorList>
    </citation>
    <scope>IDENTIFICATION</scope>
</reference>